<dbReference type="PANTHER" id="PTHR21227:SF0">
    <property type="entry name" value="TRNA-SPLICING ENDONUCLEASE SUBUNIT SEN2"/>
    <property type="match status" value="1"/>
</dbReference>
<evidence type="ECO:0000256" key="1">
    <source>
        <dbReference type="ARBA" id="ARBA00008078"/>
    </source>
</evidence>
<dbReference type="GO" id="GO:0000214">
    <property type="term" value="C:tRNA-intron endonuclease complex"/>
    <property type="evidence" value="ECO:0007669"/>
    <property type="project" value="UniProtKB-UniRule"/>
</dbReference>
<feature type="compositionally biased region" description="Basic and acidic residues" evidence="6">
    <location>
        <begin position="181"/>
        <end position="197"/>
    </location>
</feature>
<feature type="active site" evidence="5">
    <location>
        <position position="303"/>
    </location>
</feature>
<dbReference type="GO" id="GO:0003676">
    <property type="term" value="F:nucleic acid binding"/>
    <property type="evidence" value="ECO:0007669"/>
    <property type="project" value="InterPro"/>
</dbReference>
<feature type="region of interest" description="Disordered" evidence="6">
    <location>
        <begin position="153"/>
        <end position="197"/>
    </location>
</feature>
<dbReference type="GO" id="GO:0000213">
    <property type="term" value="F:tRNA-intron lyase activity"/>
    <property type="evidence" value="ECO:0007669"/>
    <property type="project" value="UniProtKB-UniRule"/>
</dbReference>
<comment type="similarity">
    <text evidence="1 4">Belongs to the tRNA-intron endonuclease family.</text>
</comment>
<dbReference type="InterPro" id="IPR016589">
    <property type="entry name" value="tRNA_splic_SEN2"/>
</dbReference>
<name>A0A0F7SVA7_PHARH</name>
<dbReference type="PIRSF" id="PIRSF011789">
    <property type="entry name" value="tRNA_splic_SEN2"/>
    <property type="match status" value="1"/>
</dbReference>
<evidence type="ECO:0000256" key="2">
    <source>
        <dbReference type="ARBA" id="ARBA00022694"/>
    </source>
</evidence>
<evidence type="ECO:0000256" key="5">
    <source>
        <dbReference type="PIRSR" id="PIRSR011789-1"/>
    </source>
</evidence>
<organism evidence="8">
    <name type="scientific">Phaffia rhodozyma</name>
    <name type="common">Yeast</name>
    <name type="synonym">Xanthophyllomyces dendrorhous</name>
    <dbReference type="NCBI Taxonomy" id="264483"/>
    <lineage>
        <taxon>Eukaryota</taxon>
        <taxon>Fungi</taxon>
        <taxon>Dikarya</taxon>
        <taxon>Basidiomycota</taxon>
        <taxon>Agaricomycotina</taxon>
        <taxon>Tremellomycetes</taxon>
        <taxon>Cystofilobasidiales</taxon>
        <taxon>Mrakiaceae</taxon>
        <taxon>Phaffia</taxon>
    </lineage>
</organism>
<keyword evidence="8" id="KW-0540">Nuclease</keyword>
<evidence type="ECO:0000313" key="8">
    <source>
        <dbReference type="EMBL" id="CED84699.1"/>
    </source>
</evidence>
<dbReference type="InterPro" id="IPR011856">
    <property type="entry name" value="tRNA_endonuc-like_dom_sf"/>
</dbReference>
<evidence type="ECO:0000259" key="7">
    <source>
        <dbReference type="Pfam" id="PF01974"/>
    </source>
</evidence>
<dbReference type="GO" id="GO:0005737">
    <property type="term" value="C:cytoplasm"/>
    <property type="evidence" value="ECO:0007669"/>
    <property type="project" value="TreeGrafter"/>
</dbReference>
<dbReference type="InterPro" id="IPR006677">
    <property type="entry name" value="tRNA_intron_Endonuc_cat-like"/>
</dbReference>
<keyword evidence="8" id="KW-0378">Hydrolase</keyword>
<dbReference type="InterPro" id="IPR006676">
    <property type="entry name" value="tRNA_splic"/>
</dbReference>
<accession>A0A0F7SVA7</accession>
<keyword evidence="8" id="KW-0255">Endonuclease</keyword>
<keyword evidence="2 4" id="KW-0819">tRNA processing</keyword>
<proteinExistence type="inferred from homology"/>
<reference evidence="8" key="1">
    <citation type="submission" date="2014-08" db="EMBL/GenBank/DDBJ databases">
        <authorList>
            <person name="Sharma Rahul"/>
            <person name="Thines Marco"/>
        </authorList>
    </citation>
    <scope>NUCLEOTIDE SEQUENCE</scope>
</reference>
<evidence type="ECO:0000256" key="6">
    <source>
        <dbReference type="SAM" id="MobiDB-lite"/>
    </source>
</evidence>
<protein>
    <recommendedName>
        <fullName evidence="4">tRNA-splicing endonuclease subunit Sen2</fullName>
        <ecNumber evidence="4">4.6.1.16</ecNumber>
    </recommendedName>
</protein>
<dbReference type="CDD" id="cd22363">
    <property type="entry name" value="tRNA-intron_lyase_C"/>
    <property type="match status" value="1"/>
</dbReference>
<dbReference type="Pfam" id="PF01974">
    <property type="entry name" value="tRNA_int_endo"/>
    <property type="match status" value="1"/>
</dbReference>
<sequence length="410" mass="45968">MTSKGSFNPRVNNNHVYRFPLPLVFGPSAAPLTTSILQRLGRSLLVSSSTSNSILNPKCEGVWDPLTGSVWVTDQDSIDIFWQRGNFGKGSLSRSEPSWHRRKIKEITGAGNTLSAEEVTALRRQERKDFKIARAKHAVLTVEAAERAFLAGEASPADSTATGELERPKRPASNAGLPTRMTREEADKAEEEQRRRAENVVVENLEHMQLMPEEVWYLAWGLNCLIVKDPITKISYPLSTVFQLLVSTSTPFLSALHSIPSLTAEPPRPDNPFLVSYAVYHHYRSLGWVVKPGVKFCVDWLLYKRGVVFSHAEFALVTIPVYADPKDEINSPHKGQLTNSNPIDWAWLSTLNRVNSQVKKTLILVYVTIPPCSLNGSTDGWFCGGDPDDWAKYQIKEVVVRRFVPARMRD</sequence>
<dbReference type="FunFam" id="3.40.1350.10:FF:000007">
    <property type="entry name" value="tRNA-splicing endonuclease subunit Sen2"/>
    <property type="match status" value="1"/>
</dbReference>
<dbReference type="InterPro" id="IPR036167">
    <property type="entry name" value="tRNA_intron_Endo_cat-like_sf"/>
</dbReference>
<dbReference type="EMBL" id="LN483166">
    <property type="protein sequence ID" value="CED84699.1"/>
    <property type="molecule type" value="Genomic_DNA"/>
</dbReference>
<dbReference type="PANTHER" id="PTHR21227">
    <property type="entry name" value="TRNA-SPLICING ENDONUCLEASE SUBUNIT SEN2"/>
    <property type="match status" value="1"/>
</dbReference>
<dbReference type="EC" id="4.6.1.16" evidence="4"/>
<dbReference type="AlphaFoldDB" id="A0A0F7SVA7"/>
<dbReference type="SUPFAM" id="SSF53032">
    <property type="entry name" value="tRNA-intron endonuclease catalytic domain-like"/>
    <property type="match status" value="1"/>
</dbReference>
<feature type="active site" evidence="5">
    <location>
        <position position="360"/>
    </location>
</feature>
<evidence type="ECO:0000256" key="3">
    <source>
        <dbReference type="ARBA" id="ARBA00023239"/>
    </source>
</evidence>
<dbReference type="Gene3D" id="3.40.1350.10">
    <property type="match status" value="1"/>
</dbReference>
<dbReference type="GO" id="GO:0000379">
    <property type="term" value="P:tRNA-type intron splice site recognition and cleavage"/>
    <property type="evidence" value="ECO:0007669"/>
    <property type="project" value="TreeGrafter"/>
</dbReference>
<feature type="domain" description="tRNA intron endonuclease catalytic" evidence="7">
    <location>
        <begin position="273"/>
        <end position="367"/>
    </location>
</feature>
<keyword evidence="3 4" id="KW-0456">Lyase</keyword>
<feature type="active site" evidence="5">
    <location>
        <position position="311"/>
    </location>
</feature>
<comment type="function">
    <text evidence="4">Constitutes one of the two catalytic subunit of the tRNA-splicing endonuclease complex, a complex responsible for identification and cleavage of the splice sites in pre-tRNA. It cleaves pre-tRNA at the 5'- and 3'-splice sites to release the intron. The products are an intron and two tRNA half-molecules bearing 2',3'-cyclic phosphate and 5'-OH termini. There are no conserved sequences at the splice sites, but the intron is invariably located at the same site in the gene, placing the splice sites an invariant distance from the constant structural features of the tRNA body.</text>
</comment>
<evidence type="ECO:0000256" key="4">
    <source>
        <dbReference type="PIRNR" id="PIRNR011789"/>
    </source>
</evidence>